<evidence type="ECO:0000313" key="2">
    <source>
        <dbReference type="Proteomes" id="UP001603978"/>
    </source>
</evidence>
<evidence type="ECO:0000313" key="1">
    <source>
        <dbReference type="EMBL" id="MFG1710895.1"/>
    </source>
</evidence>
<accession>A0ABW7AXD5</accession>
<gene>
    <name evidence="1" type="ORF">ACFLIM_47815</name>
</gene>
<dbReference type="EMBL" id="JBICRM010000060">
    <property type="protein sequence ID" value="MFG1710895.1"/>
    <property type="molecule type" value="Genomic_DNA"/>
</dbReference>
<protein>
    <submittedName>
        <fullName evidence="1">Uncharacterized protein</fullName>
    </submittedName>
</protein>
<proteinExistence type="predicted"/>
<name>A0ABW7AXD5_9ACTN</name>
<dbReference type="RefSeq" id="WP_393177147.1">
    <property type="nucleotide sequence ID" value="NZ_JBICRM010000060.1"/>
</dbReference>
<sequence>MKPRDVVVVDVDVRPDDVEACDAMMHIDQISVKLRSPLGGRVVLDSSSGLPSLPGTDVHLAQVYWRWDPRQS</sequence>
<reference evidence="1 2" key="1">
    <citation type="submission" date="2024-10" db="EMBL/GenBank/DDBJ databases">
        <authorList>
            <person name="Topkara A.R."/>
            <person name="Saygin H."/>
        </authorList>
    </citation>
    <scope>NUCLEOTIDE SEQUENCE [LARGE SCALE GENOMIC DNA]</scope>
    <source>
        <strain evidence="1 2">M3C6</strain>
    </source>
</reference>
<keyword evidence="2" id="KW-1185">Reference proteome</keyword>
<dbReference type="Proteomes" id="UP001603978">
    <property type="component" value="Unassembled WGS sequence"/>
</dbReference>
<organism evidence="1 2">
    <name type="scientific">Nonomuraea marmarensis</name>
    <dbReference type="NCBI Taxonomy" id="3351344"/>
    <lineage>
        <taxon>Bacteria</taxon>
        <taxon>Bacillati</taxon>
        <taxon>Actinomycetota</taxon>
        <taxon>Actinomycetes</taxon>
        <taxon>Streptosporangiales</taxon>
        <taxon>Streptosporangiaceae</taxon>
        <taxon>Nonomuraea</taxon>
    </lineage>
</organism>
<comment type="caution">
    <text evidence="1">The sequence shown here is derived from an EMBL/GenBank/DDBJ whole genome shotgun (WGS) entry which is preliminary data.</text>
</comment>